<organism evidence="3 4">
    <name type="scientific">Cutaneotrichosporon cavernicola</name>
    <dbReference type="NCBI Taxonomy" id="279322"/>
    <lineage>
        <taxon>Eukaryota</taxon>
        <taxon>Fungi</taxon>
        <taxon>Dikarya</taxon>
        <taxon>Basidiomycota</taxon>
        <taxon>Agaricomycotina</taxon>
        <taxon>Tremellomycetes</taxon>
        <taxon>Trichosporonales</taxon>
        <taxon>Trichosporonaceae</taxon>
        <taxon>Cutaneotrichosporon</taxon>
    </lineage>
</organism>
<dbReference type="PANTHER" id="PTHR31212">
    <property type="entry name" value="ALPHA-KETOGLUTARATE-DEPENDENT DIOXYGENASE ALKB HOMOLOG 3"/>
    <property type="match status" value="1"/>
</dbReference>
<dbReference type="Proteomes" id="UP001233271">
    <property type="component" value="Chromosome 3"/>
</dbReference>
<feature type="compositionally biased region" description="Pro residues" evidence="1">
    <location>
        <begin position="112"/>
        <end position="126"/>
    </location>
</feature>
<accession>A0AA48L2S4</accession>
<dbReference type="RefSeq" id="XP_060455573.1">
    <property type="nucleotide sequence ID" value="XM_060598818.1"/>
</dbReference>
<reference evidence="3" key="1">
    <citation type="journal article" date="2023" name="BMC Genomics">
        <title>Chromosome-level genome assemblies of Cutaneotrichosporon spp. (Trichosporonales, Basidiomycota) reveal imbalanced evolution between nucleotide sequences and chromosome synteny.</title>
        <authorList>
            <person name="Kobayashi Y."/>
            <person name="Kayamori A."/>
            <person name="Aoki K."/>
            <person name="Shiwa Y."/>
            <person name="Matsutani M."/>
            <person name="Fujita N."/>
            <person name="Sugita T."/>
            <person name="Iwasaki W."/>
            <person name="Tanaka N."/>
            <person name="Takashima M."/>
        </authorList>
    </citation>
    <scope>NUCLEOTIDE SEQUENCE</scope>
    <source>
        <strain evidence="3">HIS019</strain>
    </source>
</reference>
<dbReference type="InterPro" id="IPR005123">
    <property type="entry name" value="Oxoglu/Fe-dep_dioxygenase_dom"/>
</dbReference>
<dbReference type="Gene3D" id="2.60.120.590">
    <property type="entry name" value="Alpha-ketoglutarate-dependent dioxygenase AlkB-like"/>
    <property type="match status" value="1"/>
</dbReference>
<dbReference type="InterPro" id="IPR027450">
    <property type="entry name" value="AlkB-like"/>
</dbReference>
<dbReference type="GO" id="GO:0051213">
    <property type="term" value="F:dioxygenase activity"/>
    <property type="evidence" value="ECO:0007669"/>
    <property type="project" value="InterPro"/>
</dbReference>
<evidence type="ECO:0000256" key="1">
    <source>
        <dbReference type="SAM" id="MobiDB-lite"/>
    </source>
</evidence>
<evidence type="ECO:0000313" key="3">
    <source>
        <dbReference type="EMBL" id="BEI90308.1"/>
    </source>
</evidence>
<dbReference type="EMBL" id="AP028214">
    <property type="protein sequence ID" value="BEI90308.1"/>
    <property type="molecule type" value="Genomic_DNA"/>
</dbReference>
<gene>
    <name evidence="3" type="ORF">CcaverHIS019_0303780</name>
</gene>
<dbReference type="Pfam" id="PF13532">
    <property type="entry name" value="2OG-FeII_Oxy_2"/>
    <property type="match status" value="1"/>
</dbReference>
<protein>
    <recommendedName>
        <fullName evidence="2">Fe2OG dioxygenase domain-containing protein</fullName>
    </recommendedName>
</protein>
<dbReference type="PROSITE" id="PS51471">
    <property type="entry name" value="FE2OG_OXY"/>
    <property type="match status" value="1"/>
</dbReference>
<feature type="compositionally biased region" description="Polar residues" evidence="1">
    <location>
        <begin position="60"/>
        <end position="76"/>
    </location>
</feature>
<feature type="compositionally biased region" description="Low complexity" evidence="1">
    <location>
        <begin position="96"/>
        <end position="111"/>
    </location>
</feature>
<dbReference type="AlphaFoldDB" id="A0AA48L2S4"/>
<dbReference type="InterPro" id="IPR032854">
    <property type="entry name" value="ALKBH3"/>
</dbReference>
<dbReference type="PANTHER" id="PTHR31212:SF4">
    <property type="entry name" value="ALPHA-KETOGLUTARATE-DEPENDENT DIOXYGENASE ALKB HOMOLOG 3"/>
    <property type="match status" value="1"/>
</dbReference>
<name>A0AA48L2S4_9TREE</name>
<dbReference type="GO" id="GO:0006307">
    <property type="term" value="P:DNA alkylation repair"/>
    <property type="evidence" value="ECO:0007669"/>
    <property type="project" value="InterPro"/>
</dbReference>
<dbReference type="SUPFAM" id="SSF51197">
    <property type="entry name" value="Clavaminate synthase-like"/>
    <property type="match status" value="1"/>
</dbReference>
<keyword evidence="4" id="KW-1185">Reference proteome</keyword>
<feature type="region of interest" description="Disordered" evidence="1">
    <location>
        <begin position="57"/>
        <end position="131"/>
    </location>
</feature>
<evidence type="ECO:0000259" key="2">
    <source>
        <dbReference type="PROSITE" id="PS51471"/>
    </source>
</evidence>
<dbReference type="KEGG" id="ccac:CcaHIS019_0303780"/>
<sequence length="518" mass="55966">MSKRKADSDEHDPHDAAIAELLTLLDPAPFSTDVCVGALRRAKGDVAAAAELLLVGGGTSQPSTSSWQSAPASNSAKRSKGKGKGLKQWFKPPKTEPSTPSTSSITSLRPAFPRPVSPPPPTPPSPGVDRDASAAGWAALLSRPVTDKPNNPRGTIHLASPAAVAAANLPLAFLPSPLTPSFAAQLFHEMMTESAKWGRNKLYIAGKAVESNHQATGYAREGEHWDSDGPVEYFYNGKRTEAKAYTPYLDKSASLVEDAVNAYLDSVPRYPLEYRGRWRANACGANRYDGAQATVGFHSDQMTYLGPYPTIASLSLGTPRAFRLRAVNTSDPAFAPDEPPRTYEVTLGNNTLVLMTPGCQERFKHTIPPQRALDTFRIGWDADGQPIPVDEQTAYTSRINITFRFYRQDFHPEPSPDGLRSGTPYCKCGFPTLLRADQRGKARSALGVIRGSGSVSNGVVDDDMVYFWQCQTPMRTSDMKGCGFFKILDMRGEGRGPCCGDDPDVGKVVEGGAPESRA</sequence>
<proteinExistence type="predicted"/>
<dbReference type="GeneID" id="85494178"/>
<evidence type="ECO:0000313" key="4">
    <source>
        <dbReference type="Proteomes" id="UP001233271"/>
    </source>
</evidence>
<dbReference type="InterPro" id="IPR037151">
    <property type="entry name" value="AlkB-like_sf"/>
</dbReference>
<feature type="domain" description="Fe2OG dioxygenase" evidence="2">
    <location>
        <begin position="279"/>
        <end position="407"/>
    </location>
</feature>